<dbReference type="OrthoDB" id="3357408at2759"/>
<evidence type="ECO:0000256" key="1">
    <source>
        <dbReference type="SAM" id="MobiDB-lite"/>
    </source>
</evidence>
<sequence length="326" mass="36327">MVLNTQLSYLVAAILQAFLYGLYLVSLAHALRWLLYDEDGWTLKSREKVNWSLSAITVILFVLSTTDVAFIITRLVTYTISSGGGGEARFDGGGVITLQLTIASVAIENTTLLITDAVLIIRCWLVYQRSGRVVFLPIVLWLANLTFTILWLVSFTIFVNNPSAKESVITSPSFQVLYSCHFATNLYATSAIIYRVWHVARENNGRTSILFRASRIIATTGILYTCTSLPAVVMTFYIDTIRPGYLLCDALNFSMAGITFNLLQIRVGQLRAGVETYDHESVCSTRESVLLSTVQFNVSTIAANDRSLDSTSTRQRRQNDANIQEK</sequence>
<keyword evidence="2" id="KW-0472">Membrane</keyword>
<dbReference type="AlphaFoldDB" id="A0A0C2X1K3"/>
<dbReference type="HOGENOM" id="CLU_044614_1_1_1"/>
<keyword evidence="2" id="KW-1133">Transmembrane helix</keyword>
<protein>
    <submittedName>
        <fullName evidence="3">Uncharacterized protein</fullName>
    </submittedName>
</protein>
<proteinExistence type="predicted"/>
<evidence type="ECO:0000256" key="2">
    <source>
        <dbReference type="SAM" id="Phobius"/>
    </source>
</evidence>
<evidence type="ECO:0000313" key="3">
    <source>
        <dbReference type="EMBL" id="KIL63016.1"/>
    </source>
</evidence>
<keyword evidence="4" id="KW-1185">Reference proteome</keyword>
<dbReference type="EMBL" id="KN818264">
    <property type="protein sequence ID" value="KIL63016.1"/>
    <property type="molecule type" value="Genomic_DNA"/>
</dbReference>
<feature type="transmembrane region" description="Helical" evidence="2">
    <location>
        <begin position="6"/>
        <end position="31"/>
    </location>
</feature>
<evidence type="ECO:0000313" key="4">
    <source>
        <dbReference type="Proteomes" id="UP000054549"/>
    </source>
</evidence>
<gene>
    <name evidence="3" type="ORF">M378DRAFT_165116</name>
</gene>
<name>A0A0C2X1K3_AMAMK</name>
<feature type="transmembrane region" description="Helical" evidence="2">
    <location>
        <begin position="217"/>
        <end position="238"/>
    </location>
</feature>
<feature type="transmembrane region" description="Helical" evidence="2">
    <location>
        <begin position="133"/>
        <end position="156"/>
    </location>
</feature>
<keyword evidence="2" id="KW-0812">Transmembrane</keyword>
<feature type="region of interest" description="Disordered" evidence="1">
    <location>
        <begin position="307"/>
        <end position="326"/>
    </location>
</feature>
<accession>A0A0C2X1K3</accession>
<dbReference type="InParanoid" id="A0A0C2X1K3"/>
<dbReference type="Proteomes" id="UP000054549">
    <property type="component" value="Unassembled WGS sequence"/>
</dbReference>
<organism evidence="3 4">
    <name type="scientific">Amanita muscaria (strain Koide BX008)</name>
    <dbReference type="NCBI Taxonomy" id="946122"/>
    <lineage>
        <taxon>Eukaryota</taxon>
        <taxon>Fungi</taxon>
        <taxon>Dikarya</taxon>
        <taxon>Basidiomycota</taxon>
        <taxon>Agaricomycotina</taxon>
        <taxon>Agaricomycetes</taxon>
        <taxon>Agaricomycetidae</taxon>
        <taxon>Agaricales</taxon>
        <taxon>Pluteineae</taxon>
        <taxon>Amanitaceae</taxon>
        <taxon>Amanita</taxon>
    </lineage>
</organism>
<feature type="transmembrane region" description="Helical" evidence="2">
    <location>
        <begin position="176"/>
        <end position="197"/>
    </location>
</feature>
<feature type="compositionally biased region" description="Basic and acidic residues" evidence="1">
    <location>
        <begin position="317"/>
        <end position="326"/>
    </location>
</feature>
<reference evidence="3 4" key="1">
    <citation type="submission" date="2014-04" db="EMBL/GenBank/DDBJ databases">
        <title>Evolutionary Origins and Diversification of the Mycorrhizal Mutualists.</title>
        <authorList>
            <consortium name="DOE Joint Genome Institute"/>
            <consortium name="Mycorrhizal Genomics Consortium"/>
            <person name="Kohler A."/>
            <person name="Kuo A."/>
            <person name="Nagy L.G."/>
            <person name="Floudas D."/>
            <person name="Copeland A."/>
            <person name="Barry K.W."/>
            <person name="Cichocki N."/>
            <person name="Veneault-Fourrey C."/>
            <person name="LaButti K."/>
            <person name="Lindquist E.A."/>
            <person name="Lipzen A."/>
            <person name="Lundell T."/>
            <person name="Morin E."/>
            <person name="Murat C."/>
            <person name="Riley R."/>
            <person name="Ohm R."/>
            <person name="Sun H."/>
            <person name="Tunlid A."/>
            <person name="Henrissat B."/>
            <person name="Grigoriev I.V."/>
            <person name="Hibbett D.S."/>
            <person name="Martin F."/>
        </authorList>
    </citation>
    <scope>NUCLEOTIDE SEQUENCE [LARGE SCALE GENOMIC DNA]</scope>
    <source>
        <strain evidence="3 4">Koide BX008</strain>
    </source>
</reference>
<feature type="transmembrane region" description="Helical" evidence="2">
    <location>
        <begin position="51"/>
        <end position="76"/>
    </location>
</feature>